<keyword evidence="2" id="KW-1185">Reference proteome</keyword>
<accession>A0A5E4ATI3</accession>
<evidence type="ECO:0000313" key="1">
    <source>
        <dbReference type="EMBL" id="VTJ60505.1"/>
    </source>
</evidence>
<name>A0A5E4ATI3_MARMO</name>
<dbReference type="AlphaFoldDB" id="A0A5E4ATI3"/>
<proteinExistence type="predicted"/>
<sequence>MEHALLCPPTHTCTQDGGVCSITGHAGHGKGEVHTHIDAHSGYQTENTPEYTQLYMGNPQVPTPTLSPVLPSPRQGNCIALREPPWGLLCQAPSPPTHPHFGTSARHTAARVGTLPPKLLWLGIGEGDRRLHPPSFP</sequence>
<dbReference type="Proteomes" id="UP000335636">
    <property type="component" value="Unassembled WGS sequence"/>
</dbReference>
<organism evidence="1 2">
    <name type="scientific">Marmota monax</name>
    <name type="common">Woodchuck</name>
    <dbReference type="NCBI Taxonomy" id="9995"/>
    <lineage>
        <taxon>Eukaryota</taxon>
        <taxon>Metazoa</taxon>
        <taxon>Chordata</taxon>
        <taxon>Craniata</taxon>
        <taxon>Vertebrata</taxon>
        <taxon>Euteleostomi</taxon>
        <taxon>Mammalia</taxon>
        <taxon>Eutheria</taxon>
        <taxon>Euarchontoglires</taxon>
        <taxon>Glires</taxon>
        <taxon>Rodentia</taxon>
        <taxon>Sciuromorpha</taxon>
        <taxon>Sciuridae</taxon>
        <taxon>Xerinae</taxon>
        <taxon>Marmotini</taxon>
        <taxon>Marmota</taxon>
    </lineage>
</organism>
<dbReference type="EMBL" id="CABDUW010000151">
    <property type="protein sequence ID" value="VTJ60505.1"/>
    <property type="molecule type" value="Genomic_DNA"/>
</dbReference>
<comment type="caution">
    <text evidence="1">The sequence shown here is derived from an EMBL/GenBank/DDBJ whole genome shotgun (WGS) entry which is preliminary data.</text>
</comment>
<gene>
    <name evidence="1" type="ORF">MONAX_5E024644</name>
</gene>
<protein>
    <submittedName>
        <fullName evidence="1">Uncharacterized protein</fullName>
    </submittedName>
</protein>
<reference evidence="1" key="1">
    <citation type="submission" date="2019-04" db="EMBL/GenBank/DDBJ databases">
        <authorList>
            <person name="Alioto T."/>
            <person name="Alioto T."/>
        </authorList>
    </citation>
    <scope>NUCLEOTIDE SEQUENCE [LARGE SCALE GENOMIC DNA]</scope>
</reference>
<evidence type="ECO:0000313" key="2">
    <source>
        <dbReference type="Proteomes" id="UP000335636"/>
    </source>
</evidence>